<reference evidence="2" key="1">
    <citation type="submission" date="2016-11" db="EMBL/GenBank/DDBJ databases">
        <authorList>
            <person name="Jaros S."/>
            <person name="Januszkiewicz K."/>
            <person name="Wedrychowicz H."/>
        </authorList>
    </citation>
    <scope>NUCLEOTIDE SEQUENCE [LARGE SCALE GENOMIC DNA]</scope>
    <source>
        <strain evidence="2">Y48</strain>
    </source>
</reference>
<dbReference type="InterPro" id="IPR000551">
    <property type="entry name" value="MerR-type_HTH_dom"/>
</dbReference>
<gene>
    <name evidence="2" type="ORF">BOX37_17375</name>
</gene>
<sequence>MTPGPEGSPPVTTEFTVGTVARMLGIPVATLRSWNRRYDLGPRRHLAGRHRLYTAADLAVATRMVDLVQAGATPASAAQAARAVLAPAPVPGEVGPVIAAAEHMNVSRLLDLISAHVTHHGVIPTWNSLCRPAFEHIVAEQQRGHGYIDVEHLMSWAITTSLHRCVPPLTEVDREPVVVLACTEGEHHVLPLEVLRAALAERGVAALLLGANVPGDALAQALSRRSRPAVVVLWSQTSRTATLGAIDARHGRVVPAGPGWRDTPEGRRCLGSLEEAVDALSATGL</sequence>
<proteinExistence type="predicted"/>
<dbReference type="GO" id="GO:0003677">
    <property type="term" value="F:DNA binding"/>
    <property type="evidence" value="ECO:0007669"/>
    <property type="project" value="InterPro"/>
</dbReference>
<evidence type="ECO:0000313" key="2">
    <source>
        <dbReference type="EMBL" id="APE35426.1"/>
    </source>
</evidence>
<dbReference type="GO" id="GO:0031419">
    <property type="term" value="F:cobalamin binding"/>
    <property type="evidence" value="ECO:0007669"/>
    <property type="project" value="InterPro"/>
</dbReference>
<dbReference type="Gene3D" id="3.40.50.280">
    <property type="entry name" value="Cobalamin-binding domain"/>
    <property type="match status" value="1"/>
</dbReference>
<name>A0A1J0VTU2_9NOCA</name>
<dbReference type="SMART" id="SM00422">
    <property type="entry name" value="HTH_MERR"/>
    <property type="match status" value="1"/>
</dbReference>
<dbReference type="KEGG" id="nsl:BOX37_17375"/>
<dbReference type="AlphaFoldDB" id="A0A1J0VTU2"/>
<dbReference type="InterPro" id="IPR036724">
    <property type="entry name" value="Cobalamin-bd_sf"/>
</dbReference>
<dbReference type="EMBL" id="CP018082">
    <property type="protein sequence ID" value="APE35426.1"/>
    <property type="molecule type" value="Genomic_DNA"/>
</dbReference>
<dbReference type="SUPFAM" id="SSF46955">
    <property type="entry name" value="Putative DNA-binding domain"/>
    <property type="match status" value="1"/>
</dbReference>
<dbReference type="OrthoDB" id="9800334at2"/>
<protein>
    <submittedName>
        <fullName evidence="2">Transcriptional regulator</fullName>
    </submittedName>
</protein>
<dbReference type="InterPro" id="IPR009061">
    <property type="entry name" value="DNA-bd_dom_put_sf"/>
</dbReference>
<dbReference type="PROSITE" id="PS50937">
    <property type="entry name" value="HTH_MERR_2"/>
    <property type="match status" value="1"/>
</dbReference>
<organism evidence="2 3">
    <name type="scientific">Nocardia mangyaensis</name>
    <dbReference type="NCBI Taxonomy" id="2213200"/>
    <lineage>
        <taxon>Bacteria</taxon>
        <taxon>Bacillati</taxon>
        <taxon>Actinomycetota</taxon>
        <taxon>Actinomycetes</taxon>
        <taxon>Mycobacteriales</taxon>
        <taxon>Nocardiaceae</taxon>
        <taxon>Nocardia</taxon>
    </lineage>
</organism>
<accession>A0A1J0VTU2</accession>
<dbReference type="GO" id="GO:0006355">
    <property type="term" value="P:regulation of DNA-templated transcription"/>
    <property type="evidence" value="ECO:0007669"/>
    <property type="project" value="InterPro"/>
</dbReference>
<dbReference type="Pfam" id="PF13411">
    <property type="entry name" value="MerR_1"/>
    <property type="match status" value="1"/>
</dbReference>
<dbReference type="Gene3D" id="1.10.1660.10">
    <property type="match status" value="1"/>
</dbReference>
<feature type="domain" description="HTH merR-type" evidence="1">
    <location>
        <begin position="14"/>
        <end position="83"/>
    </location>
</feature>
<keyword evidence="3" id="KW-1185">Reference proteome</keyword>
<evidence type="ECO:0000313" key="3">
    <source>
        <dbReference type="Proteomes" id="UP000183810"/>
    </source>
</evidence>
<dbReference type="Proteomes" id="UP000183810">
    <property type="component" value="Chromosome"/>
</dbReference>
<dbReference type="GO" id="GO:0046872">
    <property type="term" value="F:metal ion binding"/>
    <property type="evidence" value="ECO:0007669"/>
    <property type="project" value="InterPro"/>
</dbReference>
<dbReference type="SUPFAM" id="SSF52242">
    <property type="entry name" value="Cobalamin (vitamin B12)-binding domain"/>
    <property type="match status" value="1"/>
</dbReference>
<evidence type="ECO:0000259" key="1">
    <source>
        <dbReference type="PROSITE" id="PS50937"/>
    </source>
</evidence>